<comment type="caution">
    <text evidence="5">The sequence shown here is derived from an EMBL/GenBank/DDBJ whole genome shotgun (WGS) entry which is preliminary data.</text>
</comment>
<feature type="compositionally biased region" description="Polar residues" evidence="2">
    <location>
        <begin position="138"/>
        <end position="148"/>
    </location>
</feature>
<name>A0A5D3CUW7_CUCMM</name>
<evidence type="ECO:0000313" key="4">
    <source>
        <dbReference type="EMBL" id="KAA0066158.1"/>
    </source>
</evidence>
<dbReference type="FunFam" id="3.30.70.270:FF:000020">
    <property type="entry name" value="Transposon Tf2-6 polyprotein-like Protein"/>
    <property type="match status" value="1"/>
</dbReference>
<accession>A0A5D3CUW7</accession>
<evidence type="ECO:0000259" key="3">
    <source>
        <dbReference type="Pfam" id="PF17919"/>
    </source>
</evidence>
<dbReference type="Pfam" id="PF17919">
    <property type="entry name" value="RT_RNaseH_2"/>
    <property type="match status" value="1"/>
</dbReference>
<dbReference type="PANTHER" id="PTHR37984:SF5">
    <property type="entry name" value="PROTEIN NYNRIN-LIKE"/>
    <property type="match status" value="1"/>
</dbReference>
<feature type="region of interest" description="Disordered" evidence="2">
    <location>
        <begin position="101"/>
        <end position="164"/>
    </location>
</feature>
<proteinExistence type="predicted"/>
<dbReference type="EMBL" id="SSTD01008708">
    <property type="protein sequence ID" value="TYK15200.1"/>
    <property type="molecule type" value="Genomic_DNA"/>
</dbReference>
<feature type="domain" description="Reverse transcriptase/retrotransposon-derived protein RNase H-like" evidence="3">
    <location>
        <begin position="620"/>
        <end position="679"/>
    </location>
</feature>
<feature type="compositionally biased region" description="Polar residues" evidence="2">
    <location>
        <begin position="102"/>
        <end position="119"/>
    </location>
</feature>
<dbReference type="Proteomes" id="UP000321393">
    <property type="component" value="Unassembled WGS sequence"/>
</dbReference>
<evidence type="ECO:0000256" key="1">
    <source>
        <dbReference type="ARBA" id="ARBA00023268"/>
    </source>
</evidence>
<dbReference type="Gene3D" id="3.30.70.270">
    <property type="match status" value="1"/>
</dbReference>
<protein>
    <submittedName>
        <fullName evidence="4 5">Mitochondrial protein</fullName>
    </submittedName>
</protein>
<dbReference type="InterPro" id="IPR041577">
    <property type="entry name" value="RT_RNaseH_2"/>
</dbReference>
<sequence>MMHLPPSICLKVSFTKTSPTARFLVLRLVGQLSGCPLLVIFRQRRNFGTKKKLRTTKGIEDDVLPVTDGGYRGRSSATVGDDQPYQTYYLIISHVRTHGRQRSPSITSAAVTGSTSSPIPSKGTILDAKSCPNDKGNTKTIKSSSQLPVTEEKKESEDDSTQFDLDSCGSLLPSGSTIEDGVTDATIDLTTSSSLGPVGVKNLTDDTKNLELLTYSHPSASSTHEATVVDQGGIGSIQSEDGHFIDGKIAGRNIDLFYELEYVDDFHNQPKNEADPSSLKQATISNEGGDLDKQRLEIEECGAVANVAMDTLSSVTTTPSDCWRGFDPLKKGQSTANFVIKQTLTVEEYRNLFNKLVAPLTDLPDRVLKETSMNGLFPWIKAEVEFSKLIGLAQMMRLAQKVEEIIPFLNSNETEAGTTVPTRTITLRGTLMEENKKEGPSKILSDTEFQAKREKGLCFKCDKKYHSRHKCKEREQRELRMFVVRPENTEEKIIEEDGYEQELNLIELREEVEAVVELSINSVVWLSNLSTLKVKGRIHGEVVVVLIDCGAMHNLISKKRGVEVDLEKIRSIKQWPVPTNVREVRGFLGLTGYYRRFVPHYGSMTAPLTKLLLKLGAFKWTKEVEEAFTKLQNAMMTLPVLASPDYSIPFEVETDAFGYGIGAVLTQNKRPIAFYSIHWQ</sequence>
<reference evidence="6 7" key="1">
    <citation type="submission" date="2019-08" db="EMBL/GenBank/DDBJ databases">
        <title>Draft genome sequences of two oriental melons (Cucumis melo L. var makuwa).</title>
        <authorList>
            <person name="Kwon S.-Y."/>
        </authorList>
    </citation>
    <scope>NUCLEOTIDE SEQUENCE [LARGE SCALE GENOMIC DNA]</scope>
    <source>
        <strain evidence="7">cv. Chang Bougi</strain>
        <strain evidence="6">cv. SW 3</strain>
        <tissue evidence="5">Leaf</tissue>
    </source>
</reference>
<dbReference type="PANTHER" id="PTHR37984">
    <property type="entry name" value="PROTEIN CBG26694"/>
    <property type="match status" value="1"/>
</dbReference>
<dbReference type="InterPro" id="IPR043128">
    <property type="entry name" value="Rev_trsase/Diguanyl_cyclase"/>
</dbReference>
<keyword evidence="1" id="KW-0511">Multifunctional enzyme</keyword>
<dbReference type="AlphaFoldDB" id="A0A5D3CUW7"/>
<dbReference type="EMBL" id="SSTE01000903">
    <property type="protein sequence ID" value="KAA0066158.1"/>
    <property type="molecule type" value="Genomic_DNA"/>
</dbReference>
<evidence type="ECO:0000313" key="7">
    <source>
        <dbReference type="Proteomes" id="UP000321947"/>
    </source>
</evidence>
<dbReference type="InterPro" id="IPR043502">
    <property type="entry name" value="DNA/RNA_pol_sf"/>
</dbReference>
<evidence type="ECO:0000313" key="5">
    <source>
        <dbReference type="EMBL" id="TYK15200.1"/>
    </source>
</evidence>
<dbReference type="SUPFAM" id="SSF56672">
    <property type="entry name" value="DNA/RNA polymerases"/>
    <property type="match status" value="1"/>
</dbReference>
<dbReference type="Proteomes" id="UP000321947">
    <property type="component" value="Unassembled WGS sequence"/>
</dbReference>
<dbReference type="GO" id="GO:0003824">
    <property type="term" value="F:catalytic activity"/>
    <property type="evidence" value="ECO:0007669"/>
    <property type="project" value="UniProtKB-KW"/>
</dbReference>
<evidence type="ECO:0000313" key="6">
    <source>
        <dbReference type="Proteomes" id="UP000321393"/>
    </source>
</evidence>
<dbReference type="InterPro" id="IPR050951">
    <property type="entry name" value="Retrovirus_Pol_polyprotein"/>
</dbReference>
<gene>
    <name evidence="5" type="ORF">E5676_scaffold790G00760</name>
    <name evidence="4" type="ORF">E6C27_scaffold21G001640</name>
</gene>
<organism evidence="5 7">
    <name type="scientific">Cucumis melo var. makuwa</name>
    <name type="common">Oriental melon</name>
    <dbReference type="NCBI Taxonomy" id="1194695"/>
    <lineage>
        <taxon>Eukaryota</taxon>
        <taxon>Viridiplantae</taxon>
        <taxon>Streptophyta</taxon>
        <taxon>Embryophyta</taxon>
        <taxon>Tracheophyta</taxon>
        <taxon>Spermatophyta</taxon>
        <taxon>Magnoliopsida</taxon>
        <taxon>eudicotyledons</taxon>
        <taxon>Gunneridae</taxon>
        <taxon>Pentapetalae</taxon>
        <taxon>rosids</taxon>
        <taxon>fabids</taxon>
        <taxon>Cucurbitales</taxon>
        <taxon>Cucurbitaceae</taxon>
        <taxon>Benincaseae</taxon>
        <taxon>Cucumis</taxon>
    </lineage>
</organism>
<evidence type="ECO:0000256" key="2">
    <source>
        <dbReference type="SAM" id="MobiDB-lite"/>
    </source>
</evidence>
<dbReference type="OrthoDB" id="1748616at2759"/>